<accession>A0A815CS99</accession>
<keyword evidence="2 4" id="KW-0560">Oxidoreductase</keyword>
<feature type="binding site" evidence="3">
    <location>
        <position position="323"/>
    </location>
    <ligand>
        <name>substrate</name>
    </ligand>
</feature>
<evidence type="ECO:0000313" key="6">
    <source>
        <dbReference type="EMBL" id="CAF1288277.1"/>
    </source>
</evidence>
<feature type="binding site" evidence="3">
    <location>
        <position position="407"/>
    </location>
    <ligand>
        <name>FAD</name>
        <dbReference type="ChEBI" id="CHEBI:57692"/>
    </ligand>
</feature>
<dbReference type="EC" id="1.4.3.-" evidence="4"/>
<organism evidence="6 8">
    <name type="scientific">Adineta steineri</name>
    <dbReference type="NCBI Taxonomy" id="433720"/>
    <lineage>
        <taxon>Eukaryota</taxon>
        <taxon>Metazoa</taxon>
        <taxon>Spiralia</taxon>
        <taxon>Gnathifera</taxon>
        <taxon>Rotifera</taxon>
        <taxon>Eurotatoria</taxon>
        <taxon>Bdelloidea</taxon>
        <taxon>Adinetida</taxon>
        <taxon>Adinetidae</taxon>
        <taxon>Adineta</taxon>
    </lineage>
</organism>
<sequence>MKSDVDVIIIGAGAAGLAAAIELQSADLTFLILEARNRVGGRAHTDQNTFGETSIDLGASWIHSYGPNNVLYNYHNTFNIDSHKNQRHGSVICVDYDGKPFTSETFIQARSIYEHLDSYISYNKNDENDQSIEQVIQSEYERLVPNNGPVKRLVDLLLSGCEQYEAGNFEHLSTNQWGVGEGTGSDQWVSSGYGKLLEQIADKHNLPIQLNTLVTKIDTTDNERIIITTMNNASKISCRRVIITIPLGCLKSETILFEPPLPDWKRQAINHMGLGLMNKLILQFPQHFWDTNARSFLHACNERRGRFRSIICLPPPANILILFVSGIFARELEALTDIEILEHIMKFLRQIFPETVIPDPINYKFTRWAQDPLAYGSYSNFAVHSGRHTIEKLARETSNGRVQWAGEHANIDDGTEDWSYGCVHSAFQSGQRAAKIIRDQLYTS</sequence>
<dbReference type="Proteomes" id="UP000663860">
    <property type="component" value="Unassembled WGS sequence"/>
</dbReference>
<dbReference type="InterPro" id="IPR036188">
    <property type="entry name" value="FAD/NAD-bd_sf"/>
</dbReference>
<dbReference type="Pfam" id="PF01593">
    <property type="entry name" value="Amino_oxidase"/>
    <property type="match status" value="1"/>
</dbReference>
<evidence type="ECO:0000259" key="5">
    <source>
        <dbReference type="Pfam" id="PF01593"/>
    </source>
</evidence>
<dbReference type="EMBL" id="CAJOBB010000260">
    <property type="protein sequence ID" value="CAF3630782.1"/>
    <property type="molecule type" value="Genomic_DNA"/>
</dbReference>
<dbReference type="PANTHER" id="PTHR10742:SF410">
    <property type="entry name" value="LYSINE-SPECIFIC HISTONE DEMETHYLASE 2"/>
    <property type="match status" value="1"/>
</dbReference>
<evidence type="ECO:0000256" key="3">
    <source>
        <dbReference type="PIRSR" id="PIRSR601613-1"/>
    </source>
</evidence>
<dbReference type="InterPro" id="IPR050281">
    <property type="entry name" value="Flavin_monoamine_oxidase"/>
</dbReference>
<comment type="caution">
    <text evidence="6">The sequence shown here is derived from an EMBL/GenBank/DDBJ whole genome shotgun (WGS) entry which is preliminary data.</text>
</comment>
<feature type="domain" description="Amine oxidase" evidence="5">
    <location>
        <begin position="15"/>
        <end position="437"/>
    </location>
</feature>
<dbReference type="InterPro" id="IPR001613">
    <property type="entry name" value="Flavin_amine_oxidase"/>
</dbReference>
<dbReference type="Gene3D" id="3.50.50.60">
    <property type="entry name" value="FAD/NAD(P)-binding domain"/>
    <property type="match status" value="1"/>
</dbReference>
<comment type="similarity">
    <text evidence="4">Belongs to the flavin monoamine oxidase family.</text>
</comment>
<feature type="binding site" evidence="3">
    <location>
        <begin position="34"/>
        <end position="35"/>
    </location>
    <ligand>
        <name>FAD</name>
        <dbReference type="ChEBI" id="CHEBI:57692"/>
    </ligand>
</feature>
<keyword evidence="4" id="KW-0285">Flavoprotein</keyword>
<dbReference type="Proteomes" id="UP000663868">
    <property type="component" value="Unassembled WGS sequence"/>
</dbReference>
<evidence type="ECO:0000256" key="4">
    <source>
        <dbReference type="RuleBase" id="RU362067"/>
    </source>
</evidence>
<dbReference type="SUPFAM" id="SSF51905">
    <property type="entry name" value="FAD/NAD(P)-binding domain"/>
    <property type="match status" value="1"/>
</dbReference>
<comment type="cofactor">
    <cofactor evidence="1 4">
        <name>FAD</name>
        <dbReference type="ChEBI" id="CHEBI:57692"/>
    </cofactor>
</comment>
<evidence type="ECO:0000313" key="8">
    <source>
        <dbReference type="Proteomes" id="UP000663860"/>
    </source>
</evidence>
<evidence type="ECO:0000256" key="2">
    <source>
        <dbReference type="ARBA" id="ARBA00023002"/>
    </source>
</evidence>
<proteinExistence type="inferred from homology"/>
<protein>
    <recommendedName>
        <fullName evidence="4">Amine oxidase</fullName>
        <ecNumber evidence="4">1.4.3.-</ecNumber>
    </recommendedName>
</protein>
<dbReference type="PANTHER" id="PTHR10742">
    <property type="entry name" value="FLAVIN MONOAMINE OXIDASE"/>
    <property type="match status" value="1"/>
</dbReference>
<feature type="binding site" evidence="3">
    <location>
        <position position="214"/>
    </location>
    <ligand>
        <name>FAD</name>
        <dbReference type="ChEBI" id="CHEBI:57692"/>
    </ligand>
</feature>
<name>A0A815CS99_9BILA</name>
<keyword evidence="4" id="KW-0274">FAD</keyword>
<dbReference type="InterPro" id="IPR002937">
    <property type="entry name" value="Amino_oxidase"/>
</dbReference>
<reference evidence="6" key="1">
    <citation type="submission" date="2021-02" db="EMBL/GenBank/DDBJ databases">
        <authorList>
            <person name="Nowell W R."/>
        </authorList>
    </citation>
    <scope>NUCLEOTIDE SEQUENCE</scope>
</reference>
<gene>
    <name evidence="6" type="ORF">IZO911_LOCUS33365</name>
    <name evidence="7" type="ORF">KXQ929_LOCUS6653</name>
</gene>
<dbReference type="Gene3D" id="3.90.660.10">
    <property type="match status" value="1"/>
</dbReference>
<evidence type="ECO:0000313" key="7">
    <source>
        <dbReference type="EMBL" id="CAF3630782.1"/>
    </source>
</evidence>
<evidence type="ECO:0000256" key="1">
    <source>
        <dbReference type="ARBA" id="ARBA00001974"/>
    </source>
</evidence>
<dbReference type="SUPFAM" id="SSF54373">
    <property type="entry name" value="FAD-linked reductases, C-terminal domain"/>
    <property type="match status" value="1"/>
</dbReference>
<dbReference type="PRINTS" id="PR00757">
    <property type="entry name" value="AMINEOXDASEF"/>
</dbReference>
<dbReference type="AlphaFoldDB" id="A0A815CS99"/>
<dbReference type="GO" id="GO:0008131">
    <property type="term" value="F:primary methylamine oxidase activity"/>
    <property type="evidence" value="ECO:0007669"/>
    <property type="project" value="UniProtKB-ARBA"/>
</dbReference>
<dbReference type="EMBL" id="CAJNOE010000609">
    <property type="protein sequence ID" value="CAF1288277.1"/>
    <property type="molecule type" value="Genomic_DNA"/>
</dbReference>